<comment type="caution">
    <text evidence="2">The sequence shown here is derived from an EMBL/GenBank/DDBJ whole genome shotgun (WGS) entry which is preliminary data.</text>
</comment>
<dbReference type="EMBL" id="AYZM01000117">
    <property type="protein sequence ID" value="KRN21387.1"/>
    <property type="molecule type" value="Genomic_DNA"/>
</dbReference>
<keyword evidence="1" id="KW-0732">Signal</keyword>
<keyword evidence="3" id="KW-1185">Reference proteome</keyword>
<feature type="signal peptide" evidence="1">
    <location>
        <begin position="1"/>
        <end position="24"/>
    </location>
</feature>
<organism evidence="2 3">
    <name type="scientific">Secundilactobacillus similis DSM 23365 = JCM 2765</name>
    <dbReference type="NCBI Taxonomy" id="1423804"/>
    <lineage>
        <taxon>Bacteria</taxon>
        <taxon>Bacillati</taxon>
        <taxon>Bacillota</taxon>
        <taxon>Bacilli</taxon>
        <taxon>Lactobacillales</taxon>
        <taxon>Lactobacillaceae</taxon>
        <taxon>Secundilactobacillus</taxon>
    </lineage>
</organism>
<gene>
    <name evidence="2" type="ORF">FD14_GL001130</name>
</gene>
<protein>
    <recommendedName>
        <fullName evidence="4">Cell surface protein</fullName>
    </recommendedName>
</protein>
<dbReference type="OrthoDB" id="9912972at2"/>
<dbReference type="RefSeq" id="WP_054734649.1">
    <property type="nucleotide sequence ID" value="NZ_AYZM01000117.1"/>
</dbReference>
<evidence type="ECO:0008006" key="4">
    <source>
        <dbReference type="Google" id="ProtNLM"/>
    </source>
</evidence>
<reference evidence="2 3" key="1">
    <citation type="journal article" date="2015" name="Genome Announc.">
        <title>Expanding the biotechnology potential of lactobacilli through comparative genomics of 213 strains and associated genera.</title>
        <authorList>
            <person name="Sun Z."/>
            <person name="Harris H.M."/>
            <person name="McCann A."/>
            <person name="Guo C."/>
            <person name="Argimon S."/>
            <person name="Zhang W."/>
            <person name="Yang X."/>
            <person name="Jeffery I.B."/>
            <person name="Cooney J.C."/>
            <person name="Kagawa T.F."/>
            <person name="Liu W."/>
            <person name="Song Y."/>
            <person name="Salvetti E."/>
            <person name="Wrobel A."/>
            <person name="Rasinkangas P."/>
            <person name="Parkhill J."/>
            <person name="Rea M.C."/>
            <person name="O'Sullivan O."/>
            <person name="Ritari J."/>
            <person name="Douillard F.P."/>
            <person name="Paul Ross R."/>
            <person name="Yang R."/>
            <person name="Briner A.E."/>
            <person name="Felis G.E."/>
            <person name="de Vos W.M."/>
            <person name="Barrangou R."/>
            <person name="Klaenhammer T.R."/>
            <person name="Caufield P.W."/>
            <person name="Cui Y."/>
            <person name="Zhang H."/>
            <person name="O'Toole P.W."/>
        </authorList>
    </citation>
    <scope>NUCLEOTIDE SEQUENCE [LARGE SCALE GENOMIC DNA]</scope>
    <source>
        <strain evidence="2 3">DSM 23365</strain>
    </source>
</reference>
<feature type="chain" id="PRO_5039641058" description="Cell surface protein" evidence="1">
    <location>
        <begin position="25"/>
        <end position="162"/>
    </location>
</feature>
<accession>A0A0R2F1Q9</accession>
<name>A0A0R2F1Q9_9LACO</name>
<dbReference type="Proteomes" id="UP000051442">
    <property type="component" value="Unassembled WGS sequence"/>
</dbReference>
<evidence type="ECO:0000256" key="1">
    <source>
        <dbReference type="SAM" id="SignalP"/>
    </source>
</evidence>
<proteinExistence type="predicted"/>
<dbReference type="AlphaFoldDB" id="A0A0R2F1Q9"/>
<sequence>MNLHKLNHYLNHYLLLTTATFAGALALTTTAMTTQASARTFATPIRGTWYHKTGKHQTAVKFTASAAKVTGMPKTVKLSNKEVRNINTKFKLSINGTKTKNYQVAGFDYLGGTFQFVPTKLKLAGKTRKVLVKLPNDASTKWEVYTTYKSSVARTARVRMAY</sequence>
<evidence type="ECO:0000313" key="2">
    <source>
        <dbReference type="EMBL" id="KRN21387.1"/>
    </source>
</evidence>
<dbReference type="PATRIC" id="fig|1423804.4.peg.1212"/>
<evidence type="ECO:0000313" key="3">
    <source>
        <dbReference type="Proteomes" id="UP000051442"/>
    </source>
</evidence>